<reference evidence="1" key="2">
    <citation type="journal article" date="2015" name="Fish Shellfish Immunol.">
        <title>Early steps in the European eel (Anguilla anguilla)-Vibrio vulnificus interaction in the gills: Role of the RtxA13 toxin.</title>
        <authorList>
            <person name="Callol A."/>
            <person name="Pajuelo D."/>
            <person name="Ebbesson L."/>
            <person name="Teles M."/>
            <person name="MacKenzie S."/>
            <person name="Amaro C."/>
        </authorList>
    </citation>
    <scope>NUCLEOTIDE SEQUENCE</scope>
</reference>
<reference evidence="1" key="1">
    <citation type="submission" date="2014-11" db="EMBL/GenBank/DDBJ databases">
        <authorList>
            <person name="Amaro Gonzalez C."/>
        </authorList>
    </citation>
    <scope>NUCLEOTIDE SEQUENCE</scope>
</reference>
<dbReference type="AlphaFoldDB" id="A0A0E9XA77"/>
<sequence length="32" mass="3596">MLMHQGLNIHTAIGLISAEPRSTTHNHTNRIM</sequence>
<proteinExistence type="predicted"/>
<organism evidence="1">
    <name type="scientific">Anguilla anguilla</name>
    <name type="common">European freshwater eel</name>
    <name type="synonym">Muraena anguilla</name>
    <dbReference type="NCBI Taxonomy" id="7936"/>
    <lineage>
        <taxon>Eukaryota</taxon>
        <taxon>Metazoa</taxon>
        <taxon>Chordata</taxon>
        <taxon>Craniata</taxon>
        <taxon>Vertebrata</taxon>
        <taxon>Euteleostomi</taxon>
        <taxon>Actinopterygii</taxon>
        <taxon>Neopterygii</taxon>
        <taxon>Teleostei</taxon>
        <taxon>Anguilliformes</taxon>
        <taxon>Anguillidae</taxon>
        <taxon>Anguilla</taxon>
    </lineage>
</organism>
<accession>A0A0E9XA77</accession>
<dbReference type="EMBL" id="GBXM01008905">
    <property type="protein sequence ID" value="JAH99672.1"/>
    <property type="molecule type" value="Transcribed_RNA"/>
</dbReference>
<evidence type="ECO:0000313" key="1">
    <source>
        <dbReference type="EMBL" id="JAH99672.1"/>
    </source>
</evidence>
<name>A0A0E9XA77_ANGAN</name>
<protein>
    <submittedName>
        <fullName evidence="1">Uncharacterized protein</fullName>
    </submittedName>
</protein>